<keyword evidence="2" id="KW-1185">Reference proteome</keyword>
<gene>
    <name evidence="1" type="ORF">GFD25_05440</name>
</gene>
<sequence>MPGAASLIAASSLIDANIPVPKQRNPGGVTAGERKEREEERFQLSGTAAVPVQLLLTVIM</sequence>
<evidence type="ECO:0000313" key="2">
    <source>
        <dbReference type="Proteomes" id="UP000469194"/>
    </source>
</evidence>
<comment type="caution">
    <text evidence="1">The sequence shown here is derived from an EMBL/GenBank/DDBJ whole genome shotgun (WGS) entry which is preliminary data.</text>
</comment>
<reference evidence="1 2" key="1">
    <citation type="submission" date="2019-10" db="EMBL/GenBank/DDBJ databases">
        <title>Bifidobacterium from non-human primates.</title>
        <authorList>
            <person name="Modesto M."/>
        </authorList>
    </citation>
    <scope>NUCLEOTIDE SEQUENCE [LARGE SCALE GENOMIC DNA]</scope>
    <source>
        <strain evidence="1 2">TRE17</strain>
    </source>
</reference>
<dbReference type="Proteomes" id="UP000469194">
    <property type="component" value="Unassembled WGS sequence"/>
</dbReference>
<organism evidence="1 2">
    <name type="scientific">Bifidobacterium aerophilum</name>
    <dbReference type="NCBI Taxonomy" id="1798155"/>
    <lineage>
        <taxon>Bacteria</taxon>
        <taxon>Bacillati</taxon>
        <taxon>Actinomycetota</taxon>
        <taxon>Actinomycetes</taxon>
        <taxon>Bifidobacteriales</taxon>
        <taxon>Bifidobacteriaceae</taxon>
        <taxon>Bifidobacterium</taxon>
    </lineage>
</organism>
<name>A0A6N9Z4B4_9BIFI</name>
<accession>A0A6N9Z4B4</accession>
<dbReference type="EMBL" id="WHZW01000009">
    <property type="protein sequence ID" value="NEG89442.1"/>
    <property type="molecule type" value="Genomic_DNA"/>
</dbReference>
<protein>
    <submittedName>
        <fullName evidence="1">Uncharacterized protein</fullName>
    </submittedName>
</protein>
<evidence type="ECO:0000313" key="1">
    <source>
        <dbReference type="EMBL" id="NEG89442.1"/>
    </source>
</evidence>
<dbReference type="AlphaFoldDB" id="A0A6N9Z4B4"/>
<proteinExistence type="predicted"/>